<dbReference type="Gene3D" id="1.10.1200.10">
    <property type="entry name" value="ACP-like"/>
    <property type="match status" value="1"/>
</dbReference>
<dbReference type="OrthoDB" id="9757559at2"/>
<reference evidence="8" key="1">
    <citation type="submission" date="2017-01" db="EMBL/GenBank/DDBJ databases">
        <authorList>
            <person name="Varghese N."/>
            <person name="Submissions S."/>
        </authorList>
    </citation>
    <scope>NUCLEOTIDE SEQUENCE [LARGE SCALE GENOMIC DNA]</scope>
    <source>
        <strain evidence="8">DSM 24913</strain>
    </source>
</reference>
<evidence type="ECO:0000259" key="6">
    <source>
        <dbReference type="PROSITE" id="PS50075"/>
    </source>
</evidence>
<dbReference type="PANTHER" id="PTHR45527">
    <property type="entry name" value="NONRIBOSOMAL PEPTIDE SYNTHETASE"/>
    <property type="match status" value="1"/>
</dbReference>
<accession>A0A1N7Q955</accession>
<dbReference type="GO" id="GO:0031177">
    <property type="term" value="F:phosphopantetheine binding"/>
    <property type="evidence" value="ECO:0007669"/>
    <property type="project" value="InterPro"/>
</dbReference>
<dbReference type="Pfam" id="PF00668">
    <property type="entry name" value="Condensation"/>
    <property type="match status" value="1"/>
</dbReference>
<keyword evidence="8" id="KW-1185">Reference proteome</keyword>
<dbReference type="Pfam" id="PF00550">
    <property type="entry name" value="PP-binding"/>
    <property type="match status" value="1"/>
</dbReference>
<dbReference type="EMBL" id="FTOH01000016">
    <property type="protein sequence ID" value="SIT19383.1"/>
    <property type="molecule type" value="Genomic_DNA"/>
</dbReference>
<dbReference type="SUPFAM" id="SSF47336">
    <property type="entry name" value="ACP-like"/>
    <property type="match status" value="1"/>
</dbReference>
<dbReference type="InterPro" id="IPR029058">
    <property type="entry name" value="AB_hydrolase_fold"/>
</dbReference>
<dbReference type="InterPro" id="IPR036736">
    <property type="entry name" value="ACP-like_sf"/>
</dbReference>
<dbReference type="RefSeq" id="WP_076518086.1">
    <property type="nucleotide sequence ID" value="NZ_FTOH01000016.1"/>
</dbReference>
<dbReference type="InterPro" id="IPR045851">
    <property type="entry name" value="AMP-bd_C_sf"/>
</dbReference>
<dbReference type="InterPro" id="IPR006162">
    <property type="entry name" value="Ppantetheine_attach_site"/>
</dbReference>
<evidence type="ECO:0000256" key="5">
    <source>
        <dbReference type="ARBA" id="ARBA00022598"/>
    </source>
</evidence>
<sequence length="1376" mass="152147">MSTKENSKLAAALNETESLNISEETYQLVETLSTAGVEISSQGGKLAFKADKGVMTTELMNRLRSQKTQLLLLLSEDDADRGGICVLPLSELQQSYWIGEAGEVGVAGADHWYNQFEVETLDLDTLKRALAMLIERHDYLRSYITEDGFLTILDKSYSFSFEYIDHSGLSLTEEKTAVQKIKDEMCRPISANQWPLYRMYVQQLSGSFRVHVCGRLLIGDAASWQLYADELGLLLEDTARDDLSDPQSLSVAMLNQFRQRLSKEYQMSRQYWLSRKLPTSPALPIHSVNSKFSRLIGDFDDAITNALAAKARENGLTLDSVFMTLYALVLDIWSQESRFSINVLHGNKRHTGFPLGNFGSILKLEIDLNRDHAFAEIAKSIRKQFLQDMAHAAVDGVKAQRMSNHHAEFSGTASQVAYSSGFGIGRPSKAEIGLAQIGWEPNDAYLQTPGVILDFQAFYTVDGIRVHFDVDCGRLGEDVANAMFSSLRDAVINIAAMPNWNETLLIDLPKDQLASISQANATQKQQTLHYLHELVAKRLDDGQGIALKTDELTLSYSTLSEYVDKMVLKLVEDSINVQHPIAVVAKKGWQQIVATIAIVKAGGSYVPIDPSWPATRIASVLNRIGCECIVADQVGYASIQREALDHGRANYLIDQVVVAGMNTTPHQAQIEKDKIAYVIFTSGSTGEPKGVAISHCAAANTIEDMINRFDITSNDSVLGVSALHFDLSVFDIFAVLGVGGKLVLPPDCARPDPEELFNLVLTENITLWNTVPAIMEMVVEYALPRQLTLSSLRCIFMSGDWIPVDLPAKLRRVCPNARLIGLGGATEASIWSNWFEIDRIPDGWKSVPYGKALANQALYVVDRYGAFCPDWVEGDLVIGGQGLAQTYWGLPDETAARFVSSKFDGQRIYITGDRARRWPDGNIEFLGRIDSQIKLNGYRVELGEVASALKQCTGVENAVAVPVDLRGRKGIAGFVTPATLNIEEIREALYAKLPSYMIPAQIFSVDAIPLTANGKVDQKKLGEIASESRTNEHVSAPEGRNEMAMAELWRKVLQYDIEDNGIGFVDAGGDSLLAIRLINLIEQRFGVRPSITDIFREPTIKGMAAVLNRRDTPASNALIPLRVKEHNKIVVVLVHPVGGTTYCYKPLIDASAQTISFYGLQSLGINSENYTLTQLAELYVNELQNAGIQPSHIVGWSFGGVVAGEMQKRFKQRTHALIPITMIDPWVRANDMITIDDKTMEVSFVCDVLFGERECDRDEIKRELQTKSMFELLKSNDGSVLGKHVDEADITTLFQQFKNNTQALLGYDCVPPEQATIWIAEAQQASGFPHLSRLTQVHVQLACLNLDADHYSIISGDHLKSIASVLNEQLNTGGAL</sequence>
<comment type="pathway">
    <text evidence="2">Siderophore biosynthesis.</text>
</comment>
<dbReference type="GO" id="GO:0043041">
    <property type="term" value="P:amino acid activation for nonribosomal peptide biosynthetic process"/>
    <property type="evidence" value="ECO:0007669"/>
    <property type="project" value="TreeGrafter"/>
</dbReference>
<dbReference type="SMART" id="SM00823">
    <property type="entry name" value="PKS_PP"/>
    <property type="match status" value="1"/>
</dbReference>
<dbReference type="GO" id="GO:0016874">
    <property type="term" value="F:ligase activity"/>
    <property type="evidence" value="ECO:0007669"/>
    <property type="project" value="UniProtKB-KW"/>
</dbReference>
<evidence type="ECO:0000256" key="2">
    <source>
        <dbReference type="ARBA" id="ARBA00004924"/>
    </source>
</evidence>
<dbReference type="STRING" id="484498.SAMN05421686_11615"/>
<protein>
    <submittedName>
        <fullName evidence="7">Amino acid adenylation domain-containing protein</fullName>
    </submittedName>
</protein>
<dbReference type="NCBIfam" id="TIGR01733">
    <property type="entry name" value="AA-adenyl-dom"/>
    <property type="match status" value="1"/>
</dbReference>
<dbReference type="Gene3D" id="3.30.559.10">
    <property type="entry name" value="Chloramphenicol acetyltransferase-like domain"/>
    <property type="match status" value="1"/>
</dbReference>
<keyword evidence="4" id="KW-0597">Phosphoprotein</keyword>
<gene>
    <name evidence="7" type="ORF">SAMN05421686_11615</name>
</gene>
<dbReference type="Gene3D" id="3.40.50.12780">
    <property type="entry name" value="N-terminal domain of ligase-like"/>
    <property type="match status" value="1"/>
</dbReference>
<dbReference type="InterPro" id="IPR025110">
    <property type="entry name" value="AMP-bd_C"/>
</dbReference>
<dbReference type="Gene3D" id="3.40.50.1820">
    <property type="entry name" value="alpha/beta hydrolase"/>
    <property type="match status" value="1"/>
</dbReference>
<keyword evidence="3" id="KW-0596">Phosphopantetheine</keyword>
<dbReference type="InterPro" id="IPR009081">
    <property type="entry name" value="PP-bd_ACP"/>
</dbReference>
<dbReference type="Pfam" id="PF00501">
    <property type="entry name" value="AMP-binding"/>
    <property type="match status" value="1"/>
</dbReference>
<comment type="cofactor">
    <cofactor evidence="1">
        <name>pantetheine 4'-phosphate</name>
        <dbReference type="ChEBI" id="CHEBI:47942"/>
    </cofactor>
</comment>
<dbReference type="GO" id="GO:0005737">
    <property type="term" value="C:cytoplasm"/>
    <property type="evidence" value="ECO:0007669"/>
    <property type="project" value="TreeGrafter"/>
</dbReference>
<dbReference type="InterPro" id="IPR001242">
    <property type="entry name" value="Condensation_dom"/>
</dbReference>
<organism evidence="7 8">
    <name type="scientific">Thalassolituus maritimus</name>
    <dbReference type="NCBI Taxonomy" id="484498"/>
    <lineage>
        <taxon>Bacteria</taxon>
        <taxon>Pseudomonadati</taxon>
        <taxon>Pseudomonadota</taxon>
        <taxon>Gammaproteobacteria</taxon>
        <taxon>Oceanospirillales</taxon>
        <taxon>Oceanospirillaceae</taxon>
        <taxon>Thalassolituus</taxon>
    </lineage>
</organism>
<evidence type="ECO:0000256" key="4">
    <source>
        <dbReference type="ARBA" id="ARBA00022553"/>
    </source>
</evidence>
<evidence type="ECO:0000256" key="3">
    <source>
        <dbReference type="ARBA" id="ARBA00022450"/>
    </source>
</evidence>
<dbReference type="Gene3D" id="1.10.10.1830">
    <property type="entry name" value="Non-ribosomal peptide synthase, adenylation domain"/>
    <property type="match status" value="1"/>
</dbReference>
<dbReference type="PANTHER" id="PTHR45527:SF10">
    <property type="entry name" value="PYOCHELIN SYNTHASE PCHF"/>
    <property type="match status" value="1"/>
</dbReference>
<dbReference type="SUPFAM" id="SSF56801">
    <property type="entry name" value="Acetyl-CoA synthetase-like"/>
    <property type="match status" value="1"/>
</dbReference>
<dbReference type="Pfam" id="PF13193">
    <property type="entry name" value="AMP-binding_C"/>
    <property type="match status" value="1"/>
</dbReference>
<dbReference type="Pfam" id="PF00975">
    <property type="entry name" value="Thioesterase"/>
    <property type="match status" value="1"/>
</dbReference>
<dbReference type="InterPro" id="IPR001031">
    <property type="entry name" value="Thioesterase"/>
</dbReference>
<dbReference type="InterPro" id="IPR023213">
    <property type="entry name" value="CAT-like_dom_sf"/>
</dbReference>
<dbReference type="SUPFAM" id="SSF53474">
    <property type="entry name" value="alpha/beta-Hydrolases"/>
    <property type="match status" value="1"/>
</dbReference>
<dbReference type="Gene3D" id="3.30.300.30">
    <property type="match status" value="1"/>
</dbReference>
<dbReference type="InterPro" id="IPR044894">
    <property type="entry name" value="TubC_N_sf"/>
</dbReference>
<evidence type="ECO:0000313" key="7">
    <source>
        <dbReference type="EMBL" id="SIT19383.1"/>
    </source>
</evidence>
<dbReference type="Proteomes" id="UP000185639">
    <property type="component" value="Unassembled WGS sequence"/>
</dbReference>
<evidence type="ECO:0000256" key="1">
    <source>
        <dbReference type="ARBA" id="ARBA00001957"/>
    </source>
</evidence>
<proteinExistence type="predicted"/>
<dbReference type="PROSITE" id="PS50075">
    <property type="entry name" value="CARRIER"/>
    <property type="match status" value="1"/>
</dbReference>
<dbReference type="InterPro" id="IPR020845">
    <property type="entry name" value="AMP-binding_CS"/>
</dbReference>
<feature type="domain" description="Carrier" evidence="6">
    <location>
        <begin position="1036"/>
        <end position="1111"/>
    </location>
</feature>
<dbReference type="GO" id="GO:0044550">
    <property type="term" value="P:secondary metabolite biosynthetic process"/>
    <property type="evidence" value="ECO:0007669"/>
    <property type="project" value="TreeGrafter"/>
</dbReference>
<dbReference type="PROSITE" id="PS00012">
    <property type="entry name" value="PHOSPHOPANTETHEINE"/>
    <property type="match status" value="1"/>
</dbReference>
<evidence type="ECO:0000313" key="8">
    <source>
        <dbReference type="Proteomes" id="UP000185639"/>
    </source>
</evidence>
<dbReference type="PROSITE" id="PS00455">
    <property type="entry name" value="AMP_BINDING"/>
    <property type="match status" value="1"/>
</dbReference>
<name>A0A1N7Q955_9GAMM</name>
<keyword evidence="5" id="KW-0436">Ligase</keyword>
<dbReference type="InterPro" id="IPR041464">
    <property type="entry name" value="TubC_N"/>
</dbReference>
<dbReference type="InterPro" id="IPR010071">
    <property type="entry name" value="AA_adenyl_dom"/>
</dbReference>
<dbReference type="InterPro" id="IPR042099">
    <property type="entry name" value="ANL_N_sf"/>
</dbReference>
<dbReference type="InterPro" id="IPR000873">
    <property type="entry name" value="AMP-dep_synth/lig_dom"/>
</dbReference>
<dbReference type="Pfam" id="PF18563">
    <property type="entry name" value="TubC_N"/>
    <property type="match status" value="1"/>
</dbReference>
<dbReference type="SUPFAM" id="SSF52777">
    <property type="entry name" value="CoA-dependent acyltransferases"/>
    <property type="match status" value="2"/>
</dbReference>
<dbReference type="Gene3D" id="3.30.559.30">
    <property type="entry name" value="Nonribosomal peptide synthetase, condensation domain"/>
    <property type="match status" value="1"/>
</dbReference>
<dbReference type="InterPro" id="IPR020806">
    <property type="entry name" value="PKS_PP-bd"/>
</dbReference>